<dbReference type="SUPFAM" id="SSF54928">
    <property type="entry name" value="RNA-binding domain, RBD"/>
    <property type="match status" value="1"/>
</dbReference>
<organism evidence="3 4">
    <name type="scientific">Holothuria leucospilota</name>
    <name type="common">Black long sea cucumber</name>
    <name type="synonym">Mertensiothuria leucospilota</name>
    <dbReference type="NCBI Taxonomy" id="206669"/>
    <lineage>
        <taxon>Eukaryota</taxon>
        <taxon>Metazoa</taxon>
        <taxon>Echinodermata</taxon>
        <taxon>Eleutherozoa</taxon>
        <taxon>Echinozoa</taxon>
        <taxon>Holothuroidea</taxon>
        <taxon>Aspidochirotacea</taxon>
        <taxon>Aspidochirotida</taxon>
        <taxon>Holothuriidae</taxon>
        <taxon>Holothuria</taxon>
    </lineage>
</organism>
<evidence type="ECO:0000313" key="4">
    <source>
        <dbReference type="Proteomes" id="UP001152320"/>
    </source>
</evidence>
<name>A0A9Q0YH85_HOLLE</name>
<keyword evidence="1" id="KW-0175">Coiled coil</keyword>
<dbReference type="InterPro" id="IPR036875">
    <property type="entry name" value="Znf_CCHC_sf"/>
</dbReference>
<proteinExistence type="predicted"/>
<evidence type="ECO:0000256" key="1">
    <source>
        <dbReference type="SAM" id="Coils"/>
    </source>
</evidence>
<feature type="coiled-coil region" evidence="1">
    <location>
        <begin position="329"/>
        <end position="388"/>
    </location>
</feature>
<comment type="caution">
    <text evidence="3">The sequence shown here is derived from an EMBL/GenBank/DDBJ whole genome shotgun (WGS) entry which is preliminary data.</text>
</comment>
<dbReference type="InterPro" id="IPR035979">
    <property type="entry name" value="RBD_domain_sf"/>
</dbReference>
<dbReference type="Proteomes" id="UP001152320">
    <property type="component" value="Chromosome 22"/>
</dbReference>
<keyword evidence="4" id="KW-1185">Reference proteome</keyword>
<dbReference type="SUPFAM" id="SSF57756">
    <property type="entry name" value="Retrovirus zinc finger-like domains"/>
    <property type="match status" value="1"/>
</dbReference>
<gene>
    <name evidence="3" type="ORF">HOLleu_40055</name>
</gene>
<feature type="compositionally biased region" description="Low complexity" evidence="2">
    <location>
        <begin position="1"/>
        <end position="14"/>
    </location>
</feature>
<dbReference type="GO" id="GO:0003676">
    <property type="term" value="F:nucleic acid binding"/>
    <property type="evidence" value="ECO:0007669"/>
    <property type="project" value="InterPro"/>
</dbReference>
<reference evidence="3" key="1">
    <citation type="submission" date="2021-10" db="EMBL/GenBank/DDBJ databases">
        <title>Tropical sea cucumber genome reveals ecological adaptation and Cuvierian tubules defense mechanism.</title>
        <authorList>
            <person name="Chen T."/>
        </authorList>
    </citation>
    <scope>NUCLEOTIDE SEQUENCE</scope>
    <source>
        <strain evidence="3">Nanhai2018</strain>
        <tissue evidence="3">Muscle</tissue>
    </source>
</reference>
<evidence type="ECO:0008006" key="5">
    <source>
        <dbReference type="Google" id="ProtNLM"/>
    </source>
</evidence>
<sequence length="470" mass="52666">MDTPNRPQTNPQPNKDNEGFIPVTNKRQLSSPTAPDTKRQKETTDSNSYQADFPVLLIGLPPSLKNNPIQLRKYAEQNHPAAIITRTRLTRNGHLLLHAKDKSSQSQLLQPWTPTDNYKPFPRLPTPPPTPTYQAVITKISPDIDDNTILNEIQTLYHVTAVRRFTLKGTSTPIWKVAATFKTEEDMEHALAHGIFIGHQLFNLQRITSQPPTPPQCHKCQRWGHTALNCRSKTPTCLRCAGKHTLNDCPTPKDTPTCANCKKPHIASYKGCSTYKKATAPPSKQHHSTTPGKTTYADVTKPVQASATASAPAPVPAKPVKDTSLTDVLEQINKNHTTLENKIDASTRKHNKDLMDLTELHNRHTKDLKDLKALHTRHDRDIKELKDIPLKLDLLLKETKELKKQADLNSELIKKIPAFVADCLTCLLKNVKHMPTADSIYDTVATKAHVQLKLPTTKEDLKKDIRAAYV</sequence>
<evidence type="ECO:0000256" key="2">
    <source>
        <dbReference type="SAM" id="MobiDB-lite"/>
    </source>
</evidence>
<dbReference type="EMBL" id="JAIZAY010000022">
    <property type="protein sequence ID" value="KAJ8020459.1"/>
    <property type="molecule type" value="Genomic_DNA"/>
</dbReference>
<dbReference type="GO" id="GO:0008270">
    <property type="term" value="F:zinc ion binding"/>
    <property type="evidence" value="ECO:0007669"/>
    <property type="project" value="InterPro"/>
</dbReference>
<evidence type="ECO:0000313" key="3">
    <source>
        <dbReference type="EMBL" id="KAJ8020459.1"/>
    </source>
</evidence>
<feature type="compositionally biased region" description="Polar residues" evidence="2">
    <location>
        <begin position="25"/>
        <end position="34"/>
    </location>
</feature>
<protein>
    <recommendedName>
        <fullName evidence="5">Nucleic-acid-binding protein from transposon X-element</fullName>
    </recommendedName>
</protein>
<dbReference type="OrthoDB" id="6624230at2759"/>
<dbReference type="AlphaFoldDB" id="A0A9Q0YH85"/>
<accession>A0A9Q0YH85</accession>
<feature type="region of interest" description="Disordered" evidence="2">
    <location>
        <begin position="1"/>
        <end position="48"/>
    </location>
</feature>